<sequence length="155" mass="17874">MLTQLKRLSIEADGRYASPQELQFCDEYFQSLPLRLSAYQKLKESADEIIALTELKMRAIDPKIFINSTGDFTPTWKKDIEQLVRYAAAALLFNDSDRLNEGLLIWHSTIAKSYKFDRTCKRTFQVMPEVMREYLSPEEFDLLSPLLSLNGVVLG</sequence>
<dbReference type="Proteomes" id="UP000238762">
    <property type="component" value="Unassembled WGS sequence"/>
</dbReference>
<dbReference type="InterPro" id="IPR012128">
    <property type="entry name" value="Phycobilisome_asu/bsu"/>
</dbReference>
<comment type="caution">
    <text evidence="4">The sequence shown here is derived from an EMBL/GenBank/DDBJ whole genome shotgun (WGS) entry which is preliminary data.</text>
</comment>
<dbReference type="Gene3D" id="1.10.490.20">
    <property type="entry name" value="Phycocyanins"/>
    <property type="match status" value="1"/>
</dbReference>
<dbReference type="InterPro" id="IPR038719">
    <property type="entry name" value="Phycobilisome_asu/bsu_sf"/>
</dbReference>
<comment type="similarity">
    <text evidence="1">Belongs to the phycobiliprotein family.</text>
</comment>
<dbReference type="CDD" id="cd08919">
    <property type="entry name" value="PBP-like"/>
    <property type="match status" value="1"/>
</dbReference>
<evidence type="ECO:0000256" key="2">
    <source>
        <dbReference type="ARBA" id="ARBA00022991"/>
    </source>
</evidence>
<dbReference type="Pfam" id="PF00502">
    <property type="entry name" value="Phycobilisome"/>
    <property type="match status" value="1"/>
</dbReference>
<gene>
    <name evidence="4" type="ORF">C7B64_21955</name>
</gene>
<dbReference type="RefSeq" id="WP_106291408.1">
    <property type="nucleotide sequence ID" value="NZ_CAWNTC010000207.1"/>
</dbReference>
<keyword evidence="5" id="KW-1185">Reference proteome</keyword>
<dbReference type="GO" id="GO:0030089">
    <property type="term" value="C:phycobilisome"/>
    <property type="evidence" value="ECO:0007669"/>
    <property type="project" value="InterPro"/>
</dbReference>
<evidence type="ECO:0000313" key="5">
    <source>
        <dbReference type="Proteomes" id="UP000238762"/>
    </source>
</evidence>
<name>A0A2T1BXT6_9CYAN</name>
<dbReference type="InterPro" id="IPR009050">
    <property type="entry name" value="Globin-like_sf"/>
</dbReference>
<reference evidence="4 5" key="2">
    <citation type="submission" date="2018-03" db="EMBL/GenBank/DDBJ databases">
        <title>The ancient ancestry and fast evolution of plastids.</title>
        <authorList>
            <person name="Moore K.R."/>
            <person name="Magnabosco C."/>
            <person name="Momper L."/>
            <person name="Gold D.A."/>
            <person name="Bosak T."/>
            <person name="Fournier G.P."/>
        </authorList>
    </citation>
    <scope>NUCLEOTIDE SEQUENCE [LARGE SCALE GENOMIC DNA]</scope>
    <source>
        <strain evidence="4 5">CCAP 1448/3</strain>
    </source>
</reference>
<dbReference type="AlphaFoldDB" id="A0A2T1BXT6"/>
<evidence type="ECO:0000256" key="1">
    <source>
        <dbReference type="ARBA" id="ARBA00008182"/>
    </source>
</evidence>
<dbReference type="SUPFAM" id="SSF46458">
    <property type="entry name" value="Globin-like"/>
    <property type="match status" value="1"/>
</dbReference>
<accession>A0A2T1BXT6</accession>
<keyword evidence="3" id="KW-0089">Bile pigment</keyword>
<evidence type="ECO:0000313" key="4">
    <source>
        <dbReference type="EMBL" id="PSB00733.1"/>
    </source>
</evidence>
<reference evidence="4 5" key="1">
    <citation type="submission" date="2018-02" db="EMBL/GenBank/DDBJ databases">
        <authorList>
            <person name="Cohen D.B."/>
            <person name="Kent A.D."/>
        </authorList>
    </citation>
    <scope>NUCLEOTIDE SEQUENCE [LARGE SCALE GENOMIC DNA]</scope>
    <source>
        <strain evidence="4 5">CCAP 1448/3</strain>
    </source>
</reference>
<dbReference type="GO" id="GO:0015979">
    <property type="term" value="P:photosynthesis"/>
    <property type="evidence" value="ECO:0007669"/>
    <property type="project" value="InterPro"/>
</dbReference>
<organism evidence="4 5">
    <name type="scientific">Merismopedia glauca CCAP 1448/3</name>
    <dbReference type="NCBI Taxonomy" id="1296344"/>
    <lineage>
        <taxon>Bacteria</taxon>
        <taxon>Bacillati</taxon>
        <taxon>Cyanobacteriota</taxon>
        <taxon>Cyanophyceae</taxon>
        <taxon>Synechococcales</taxon>
        <taxon>Merismopediaceae</taxon>
        <taxon>Merismopedia</taxon>
    </lineage>
</organism>
<evidence type="ECO:0000256" key="3">
    <source>
        <dbReference type="ARBA" id="ARBA00023307"/>
    </source>
</evidence>
<keyword evidence="2" id="KW-0157">Chromophore</keyword>
<dbReference type="EMBL" id="PVWJ01000166">
    <property type="protein sequence ID" value="PSB00733.1"/>
    <property type="molecule type" value="Genomic_DNA"/>
</dbReference>
<protein>
    <submittedName>
        <fullName evidence="4">Phycobilisome protein</fullName>
    </submittedName>
</protein>
<dbReference type="OrthoDB" id="423955at2"/>
<proteinExistence type="inferred from homology"/>